<evidence type="ECO:0000256" key="3">
    <source>
        <dbReference type="ARBA" id="ARBA00010258"/>
    </source>
</evidence>
<keyword evidence="12 15" id="KW-0233">DNA recombination</keyword>
<comment type="subunit">
    <text evidence="15">Component of the Smc5-Smc6 complex.</text>
</comment>
<evidence type="ECO:0000256" key="15">
    <source>
        <dbReference type="RuleBase" id="RU368018"/>
    </source>
</evidence>
<dbReference type="Proteomes" id="UP000186594">
    <property type="component" value="Unassembled WGS sequence"/>
</dbReference>
<proteinExistence type="inferred from homology"/>
<keyword evidence="8 15" id="KW-0227">DNA damage</keyword>
<evidence type="ECO:0000259" key="16">
    <source>
        <dbReference type="Pfam" id="PF08746"/>
    </source>
</evidence>
<name>A0A1U7LH70_NEOID</name>
<dbReference type="GO" id="GO:0030915">
    <property type="term" value="C:Smc5-Smc6 complex"/>
    <property type="evidence" value="ECO:0007669"/>
    <property type="project" value="UniProtKB-UniRule"/>
</dbReference>
<dbReference type="GO" id="GO:0005634">
    <property type="term" value="C:nucleus"/>
    <property type="evidence" value="ECO:0007669"/>
    <property type="project" value="UniProtKB-SubCell"/>
</dbReference>
<evidence type="ECO:0000256" key="9">
    <source>
        <dbReference type="ARBA" id="ARBA00022771"/>
    </source>
</evidence>
<evidence type="ECO:0000313" key="18">
    <source>
        <dbReference type="Proteomes" id="UP000186594"/>
    </source>
</evidence>
<dbReference type="EMBL" id="LXFE01004040">
    <property type="protein sequence ID" value="OLL21997.1"/>
    <property type="molecule type" value="Genomic_DNA"/>
</dbReference>
<comment type="subcellular location">
    <subcellularLocation>
        <location evidence="2 15">Nucleus</location>
    </subcellularLocation>
</comment>
<keyword evidence="18" id="KW-1185">Reference proteome</keyword>
<accession>A0A1U7LH70</accession>
<keyword evidence="7 15" id="KW-0479">Metal-binding</keyword>
<protein>
    <recommendedName>
        <fullName evidence="5 15">Non-structural maintenance of chromosomes element 1 homolog</fullName>
        <ecNumber evidence="4 15">2.3.2.27</ecNumber>
    </recommendedName>
</protein>
<evidence type="ECO:0000256" key="11">
    <source>
        <dbReference type="ARBA" id="ARBA00022833"/>
    </source>
</evidence>
<dbReference type="GO" id="GO:0000724">
    <property type="term" value="P:double-strand break repair via homologous recombination"/>
    <property type="evidence" value="ECO:0007669"/>
    <property type="project" value="TreeGrafter"/>
</dbReference>
<dbReference type="InterPro" id="IPR014857">
    <property type="entry name" value="Nse1_RING_C4HC3-type"/>
</dbReference>
<evidence type="ECO:0000313" key="17">
    <source>
        <dbReference type="EMBL" id="OLL21997.1"/>
    </source>
</evidence>
<keyword evidence="10 15" id="KW-0833">Ubl conjugation pathway</keyword>
<dbReference type="AlphaFoldDB" id="A0A1U7LH70"/>
<dbReference type="GO" id="GO:0061630">
    <property type="term" value="F:ubiquitin protein ligase activity"/>
    <property type="evidence" value="ECO:0007669"/>
    <property type="project" value="UniProtKB-EC"/>
</dbReference>
<evidence type="ECO:0000256" key="4">
    <source>
        <dbReference type="ARBA" id="ARBA00012483"/>
    </source>
</evidence>
<organism evidence="17 18">
    <name type="scientific">Neolecta irregularis (strain DAH-3)</name>
    <dbReference type="NCBI Taxonomy" id="1198029"/>
    <lineage>
        <taxon>Eukaryota</taxon>
        <taxon>Fungi</taxon>
        <taxon>Dikarya</taxon>
        <taxon>Ascomycota</taxon>
        <taxon>Taphrinomycotina</taxon>
        <taxon>Neolectales</taxon>
        <taxon>Neolectaceae</taxon>
        <taxon>Neolecta</taxon>
    </lineage>
</organism>
<comment type="similarity">
    <text evidence="3 15">Belongs to the NSE1 family.</text>
</comment>
<dbReference type="EC" id="2.3.2.27" evidence="4 15"/>
<dbReference type="InterPro" id="IPR013083">
    <property type="entry name" value="Znf_RING/FYVE/PHD"/>
</dbReference>
<dbReference type="OrthoDB" id="185455at2759"/>
<dbReference type="Gene3D" id="3.90.1150.220">
    <property type="match status" value="1"/>
</dbReference>
<evidence type="ECO:0000256" key="12">
    <source>
        <dbReference type="ARBA" id="ARBA00023172"/>
    </source>
</evidence>
<reference evidence="17 18" key="1">
    <citation type="submission" date="2016-04" db="EMBL/GenBank/DDBJ databases">
        <title>Evolutionary innovation and constraint leading to complex multicellularity in the Ascomycota.</title>
        <authorList>
            <person name="Cisse O."/>
            <person name="Nguyen A."/>
            <person name="Hewitt D.A."/>
            <person name="Jedd G."/>
            <person name="Stajich J.E."/>
        </authorList>
    </citation>
    <scope>NUCLEOTIDE SEQUENCE [LARGE SCALE GENOMIC DNA]</scope>
    <source>
        <strain evidence="17 18">DAH-3</strain>
    </source>
</reference>
<keyword evidence="11 15" id="KW-0862">Zinc</keyword>
<keyword evidence="6 15" id="KW-0808">Transferase</keyword>
<comment type="caution">
    <text evidence="17">The sequence shown here is derived from an EMBL/GenBank/DDBJ whole genome shotgun (WGS) entry which is preliminary data.</text>
</comment>
<keyword evidence="13 15" id="KW-0234">DNA repair</keyword>
<dbReference type="Pfam" id="PF08746">
    <property type="entry name" value="zf-RING-like"/>
    <property type="match status" value="1"/>
</dbReference>
<dbReference type="Pfam" id="PF07574">
    <property type="entry name" value="SMC_Nse1"/>
    <property type="match status" value="1"/>
</dbReference>
<dbReference type="STRING" id="1198029.A0A1U7LH70"/>
<dbReference type="OMA" id="WPGDKFV"/>
<keyword evidence="9 15" id="KW-0863">Zinc-finger</keyword>
<evidence type="ECO:0000256" key="7">
    <source>
        <dbReference type="ARBA" id="ARBA00022723"/>
    </source>
</evidence>
<dbReference type="GO" id="GO:0008270">
    <property type="term" value="F:zinc ion binding"/>
    <property type="evidence" value="ECO:0007669"/>
    <property type="project" value="UniProtKB-KW"/>
</dbReference>
<dbReference type="Gene3D" id="3.30.40.10">
    <property type="entry name" value="Zinc/RING finger domain, C3HC4 (zinc finger)"/>
    <property type="match status" value="1"/>
</dbReference>
<evidence type="ECO:0000256" key="10">
    <source>
        <dbReference type="ARBA" id="ARBA00022786"/>
    </source>
</evidence>
<keyword evidence="14 15" id="KW-0539">Nucleus</keyword>
<dbReference type="InterPro" id="IPR036388">
    <property type="entry name" value="WH-like_DNA-bd_sf"/>
</dbReference>
<evidence type="ECO:0000256" key="5">
    <source>
        <dbReference type="ARBA" id="ARBA00019422"/>
    </source>
</evidence>
<dbReference type="PANTHER" id="PTHR20973">
    <property type="entry name" value="NON-SMC ELEMENT 1-RELATED"/>
    <property type="match status" value="1"/>
</dbReference>
<comment type="catalytic activity">
    <reaction evidence="1 15">
        <text>S-ubiquitinyl-[E2 ubiquitin-conjugating enzyme]-L-cysteine + [acceptor protein]-L-lysine = [E2 ubiquitin-conjugating enzyme]-L-cysteine + N(6)-ubiquitinyl-[acceptor protein]-L-lysine.</text>
        <dbReference type="EC" id="2.3.2.27"/>
    </reaction>
</comment>
<dbReference type="InterPro" id="IPR011513">
    <property type="entry name" value="Nse1"/>
</dbReference>
<evidence type="ECO:0000256" key="13">
    <source>
        <dbReference type="ARBA" id="ARBA00023204"/>
    </source>
</evidence>
<evidence type="ECO:0000256" key="14">
    <source>
        <dbReference type="ARBA" id="ARBA00023242"/>
    </source>
</evidence>
<evidence type="ECO:0000256" key="6">
    <source>
        <dbReference type="ARBA" id="ARBA00022679"/>
    </source>
</evidence>
<dbReference type="PANTHER" id="PTHR20973:SF0">
    <property type="entry name" value="NON-STRUCTURAL MAINTENANCE OF CHROMOSOMES ELEMENT 1 HOMOLOG"/>
    <property type="match status" value="1"/>
</dbReference>
<feature type="domain" description="Non-structural maintenance of chromosomes element 1 RING C4HC3-type" evidence="16">
    <location>
        <begin position="214"/>
        <end position="253"/>
    </location>
</feature>
<evidence type="ECO:0000256" key="2">
    <source>
        <dbReference type="ARBA" id="ARBA00004123"/>
    </source>
</evidence>
<evidence type="ECO:0000256" key="8">
    <source>
        <dbReference type="ARBA" id="ARBA00022763"/>
    </source>
</evidence>
<sequence length="288" mass="32108">MIDNEDDGYSDTHRAFLQAFIAARTLNLATAKSRLALCLSAQDGRQRSPQDIEESLIDIYVSAIKDKIQILDLDIVKTRDEADGSILWVFVNAVSDAATQSATSFDSAYDLPFLRKLLDNMFRENNTNNGELMSVTSTEALHHAKSCGLSMLAAENLLSKLVKGEWLCLSDNGSYSLSPRAAVELRNYLRLTYANDSDDEEDQALRNFIRIKDCGVCKTLVTRGFRCLNNRCTFYVHEHCSTNLSNSKKCPSCNNLWRTSIVGPNATRSGHERSTFDGALEDIQGELD</sequence>
<gene>
    <name evidence="17" type="ORF">NEOLI_003080</name>
</gene>
<comment type="function">
    <text evidence="15">Acts in a DNA repair pathway for removal of UV-induced DNA damage that is distinct from classical nucleotide excision repair and in repair of ionizing radiation damage. Functions in homologous recombination repair of DNA double strand breaks and in recovery of stalled replication forks.</text>
</comment>
<evidence type="ECO:0000256" key="1">
    <source>
        <dbReference type="ARBA" id="ARBA00000900"/>
    </source>
</evidence>
<dbReference type="Gene3D" id="1.10.10.10">
    <property type="entry name" value="Winged helix-like DNA-binding domain superfamily/Winged helix DNA-binding domain"/>
    <property type="match status" value="1"/>
</dbReference>